<dbReference type="OrthoDB" id="9812260at2"/>
<evidence type="ECO:0000259" key="6">
    <source>
        <dbReference type="PROSITE" id="PS50887"/>
    </source>
</evidence>
<feature type="modified residue" description="4-aspartylphosphate" evidence="4">
    <location>
        <position position="174"/>
    </location>
</feature>
<dbReference type="PROSITE" id="PS50110">
    <property type="entry name" value="RESPONSE_REGULATORY"/>
    <property type="match status" value="2"/>
</dbReference>
<dbReference type="PANTHER" id="PTHR45138">
    <property type="entry name" value="REGULATORY COMPONENTS OF SENSORY TRANSDUCTION SYSTEM"/>
    <property type="match status" value="1"/>
</dbReference>
<keyword evidence="4" id="KW-0597">Phosphoprotein</keyword>
<dbReference type="CDD" id="cd01949">
    <property type="entry name" value="GGDEF"/>
    <property type="match status" value="1"/>
</dbReference>
<comment type="catalytic activity">
    <reaction evidence="3">
        <text>2 GTP = 3',3'-c-di-GMP + 2 diphosphate</text>
        <dbReference type="Rhea" id="RHEA:24898"/>
        <dbReference type="ChEBI" id="CHEBI:33019"/>
        <dbReference type="ChEBI" id="CHEBI:37565"/>
        <dbReference type="ChEBI" id="CHEBI:58805"/>
        <dbReference type="EC" id="2.7.7.65"/>
    </reaction>
</comment>
<dbReference type="PROSITE" id="PS50887">
    <property type="entry name" value="GGDEF"/>
    <property type="match status" value="1"/>
</dbReference>
<dbReference type="SUPFAM" id="SSF55073">
    <property type="entry name" value="Nucleotide cyclase"/>
    <property type="match status" value="1"/>
</dbReference>
<feature type="domain" description="Response regulatory" evidence="5">
    <location>
        <begin position="124"/>
        <end position="241"/>
    </location>
</feature>
<dbReference type="Pfam" id="PF00072">
    <property type="entry name" value="Response_reg"/>
    <property type="match status" value="2"/>
</dbReference>
<evidence type="ECO:0000256" key="3">
    <source>
        <dbReference type="ARBA" id="ARBA00034247"/>
    </source>
</evidence>
<dbReference type="GO" id="GO:0005886">
    <property type="term" value="C:plasma membrane"/>
    <property type="evidence" value="ECO:0007669"/>
    <property type="project" value="TreeGrafter"/>
</dbReference>
<dbReference type="PANTHER" id="PTHR45138:SF9">
    <property type="entry name" value="DIGUANYLATE CYCLASE DGCM-RELATED"/>
    <property type="match status" value="1"/>
</dbReference>
<organism evidence="7 8">
    <name type="scientific">Pseudoalteromonas piratica</name>
    <dbReference type="NCBI Taxonomy" id="1348114"/>
    <lineage>
        <taxon>Bacteria</taxon>
        <taxon>Pseudomonadati</taxon>
        <taxon>Pseudomonadota</taxon>
        <taxon>Gammaproteobacteria</taxon>
        <taxon>Alteromonadales</taxon>
        <taxon>Pseudoalteromonadaceae</taxon>
        <taxon>Pseudoalteromonas</taxon>
    </lineage>
</organism>
<dbReference type="FunFam" id="3.30.70.270:FF:000001">
    <property type="entry name" value="Diguanylate cyclase domain protein"/>
    <property type="match status" value="1"/>
</dbReference>
<dbReference type="EC" id="2.7.7.65" evidence="2"/>
<dbReference type="SUPFAM" id="SSF52172">
    <property type="entry name" value="CheY-like"/>
    <property type="match status" value="2"/>
</dbReference>
<dbReference type="STRING" id="1348114.OM33_14575"/>
<dbReference type="InterPro" id="IPR050469">
    <property type="entry name" value="Diguanylate_Cyclase"/>
</dbReference>
<feature type="domain" description="Response regulatory" evidence="5">
    <location>
        <begin position="3"/>
        <end position="116"/>
    </location>
</feature>
<dbReference type="HOGENOM" id="CLU_000445_11_28_6"/>
<reference evidence="7 8" key="1">
    <citation type="submission" date="2014-11" db="EMBL/GenBank/DDBJ databases">
        <title>Complete Genome Sequence of Pseudoalteromonas sp. Strain OCN003 Isolated from Kaneohe Bay, Oahu, Hawaii.</title>
        <authorList>
            <person name="Beurmann S."/>
            <person name="Videau P."/>
            <person name="Ushijima B."/>
            <person name="Smith A.M."/>
            <person name="Aeby G.S."/>
            <person name="Callahan S.M."/>
            <person name="Belcaid M."/>
        </authorList>
    </citation>
    <scope>NUCLEOTIDE SEQUENCE [LARGE SCALE GENOMIC DNA]</scope>
    <source>
        <strain evidence="7 8">OCN003</strain>
    </source>
</reference>
<dbReference type="Gene3D" id="3.30.70.270">
    <property type="match status" value="1"/>
</dbReference>
<protein>
    <recommendedName>
        <fullName evidence="2">diguanylate cyclase</fullName>
        <ecNumber evidence="2">2.7.7.65</ecNumber>
    </recommendedName>
</protein>
<dbReference type="InterPro" id="IPR000160">
    <property type="entry name" value="GGDEF_dom"/>
</dbReference>
<feature type="domain" description="GGDEF" evidence="6">
    <location>
        <begin position="280"/>
        <end position="410"/>
    </location>
</feature>
<dbReference type="eggNOG" id="COG3706">
    <property type="taxonomic scope" value="Bacteria"/>
</dbReference>
<dbReference type="InterPro" id="IPR001789">
    <property type="entry name" value="Sig_transdc_resp-reg_receiver"/>
</dbReference>
<evidence type="ECO:0000313" key="7">
    <source>
        <dbReference type="EMBL" id="AIY66196.1"/>
    </source>
</evidence>
<evidence type="ECO:0000313" key="8">
    <source>
        <dbReference type="Proteomes" id="UP000030341"/>
    </source>
</evidence>
<evidence type="ECO:0000256" key="4">
    <source>
        <dbReference type="PROSITE-ProRule" id="PRU00169"/>
    </source>
</evidence>
<dbReference type="InterPro" id="IPR043128">
    <property type="entry name" value="Rev_trsase/Diguanyl_cyclase"/>
</dbReference>
<dbReference type="KEGG" id="pseo:OM33_14575"/>
<dbReference type="RefSeq" id="WP_038642780.1">
    <property type="nucleotide sequence ID" value="NZ_CP009888.1"/>
</dbReference>
<feature type="modified residue" description="4-aspartylphosphate" evidence="4">
    <location>
        <position position="53"/>
    </location>
</feature>
<dbReference type="SMART" id="SM00448">
    <property type="entry name" value="REC"/>
    <property type="match status" value="2"/>
</dbReference>
<evidence type="ECO:0000256" key="1">
    <source>
        <dbReference type="ARBA" id="ARBA00001946"/>
    </source>
</evidence>
<keyword evidence="8" id="KW-1185">Reference proteome</keyword>
<dbReference type="SMART" id="SM00267">
    <property type="entry name" value="GGDEF"/>
    <property type="match status" value="1"/>
</dbReference>
<dbReference type="Proteomes" id="UP000030341">
    <property type="component" value="Chromosome 1"/>
</dbReference>
<dbReference type="InterPro" id="IPR029787">
    <property type="entry name" value="Nucleotide_cyclase"/>
</dbReference>
<accession>A0A0A7EJG8</accession>
<dbReference type="Gene3D" id="3.40.50.2300">
    <property type="match status" value="2"/>
</dbReference>
<name>A0A0A7EJG8_9GAMM</name>
<proteinExistence type="predicted"/>
<dbReference type="GO" id="GO:1902201">
    <property type="term" value="P:negative regulation of bacterial-type flagellum-dependent cell motility"/>
    <property type="evidence" value="ECO:0007669"/>
    <property type="project" value="TreeGrafter"/>
</dbReference>
<dbReference type="EMBL" id="CP009888">
    <property type="protein sequence ID" value="AIY66196.1"/>
    <property type="molecule type" value="Genomic_DNA"/>
</dbReference>
<dbReference type="AlphaFoldDB" id="A0A0A7EJG8"/>
<sequence length="410" mass="45801">MQRILIVEDSKMVQQVLRHLVSQYLSVPVDFAASLRESAGLIKNNKYTLALVDLNLPDASNGEVATLTLRCGIPTLVLTGSIDEFKRQQMLEMGVVDYVLKENRDSYTYAVKQLAQLLGNQGTKVLVADDSQTSRTMMRQNLERLLYDVEEAEDGEQAYEKLLADESIKLLLTDYAMPKKDGFELVKSIRSKRGRDSLGIIGISGSGSQSLSAKFIKHGANDFLTKPFAPEEFHCRVMMTMEQLNLIETIKDSANKDYLTGLYNRRYFYQAAEQKVAQQSVLSLAVIDIDHFKQINDTYGHQAGDEVLSFLSNKMASQFDDALMARLGGEEFAILFSDEDQDAAFEKLDELRFSLSNIQVEAAGQFISFSISAGVAQLQQDEELTDLINRADVALYDAKGGGRNQVVIHQ</sequence>
<comment type="cofactor">
    <cofactor evidence="1">
        <name>Mg(2+)</name>
        <dbReference type="ChEBI" id="CHEBI:18420"/>
    </cofactor>
</comment>
<dbReference type="InterPro" id="IPR011006">
    <property type="entry name" value="CheY-like_superfamily"/>
</dbReference>
<dbReference type="GO" id="GO:0043709">
    <property type="term" value="P:cell adhesion involved in single-species biofilm formation"/>
    <property type="evidence" value="ECO:0007669"/>
    <property type="project" value="TreeGrafter"/>
</dbReference>
<gene>
    <name evidence="7" type="ORF">OM33_14575</name>
</gene>
<evidence type="ECO:0000256" key="2">
    <source>
        <dbReference type="ARBA" id="ARBA00012528"/>
    </source>
</evidence>
<dbReference type="GO" id="GO:0052621">
    <property type="term" value="F:diguanylate cyclase activity"/>
    <property type="evidence" value="ECO:0007669"/>
    <property type="project" value="UniProtKB-EC"/>
</dbReference>
<dbReference type="GO" id="GO:0000160">
    <property type="term" value="P:phosphorelay signal transduction system"/>
    <property type="evidence" value="ECO:0007669"/>
    <property type="project" value="InterPro"/>
</dbReference>
<dbReference type="NCBIfam" id="TIGR00254">
    <property type="entry name" value="GGDEF"/>
    <property type="match status" value="1"/>
</dbReference>
<dbReference type="Pfam" id="PF00990">
    <property type="entry name" value="GGDEF"/>
    <property type="match status" value="1"/>
</dbReference>
<evidence type="ECO:0000259" key="5">
    <source>
        <dbReference type="PROSITE" id="PS50110"/>
    </source>
</evidence>